<evidence type="ECO:0000256" key="8">
    <source>
        <dbReference type="ARBA" id="ARBA00022777"/>
    </source>
</evidence>
<dbReference type="GO" id="GO:0004550">
    <property type="term" value="F:nucleoside diphosphate kinase activity"/>
    <property type="evidence" value="ECO:0007669"/>
    <property type="project" value="TreeGrafter"/>
</dbReference>
<evidence type="ECO:0000256" key="1">
    <source>
        <dbReference type="ARBA" id="ARBA00004992"/>
    </source>
</evidence>
<dbReference type="HAMAP" id="MF_00165">
    <property type="entry name" value="Thymidylate_kinase"/>
    <property type="match status" value="1"/>
</dbReference>
<dbReference type="STRING" id="670386.D3B3D8"/>
<protein>
    <recommendedName>
        <fullName evidence="4">Thymidylate kinase</fullName>
        <ecNumber evidence="3">2.7.4.9</ecNumber>
    </recommendedName>
</protein>
<dbReference type="GO" id="GO:0006235">
    <property type="term" value="P:dTTP biosynthetic process"/>
    <property type="evidence" value="ECO:0007669"/>
    <property type="project" value="TreeGrafter"/>
</dbReference>
<dbReference type="InterPro" id="IPR039430">
    <property type="entry name" value="Thymidylate_kin-like_dom"/>
</dbReference>
<evidence type="ECO:0000256" key="9">
    <source>
        <dbReference type="ARBA" id="ARBA00022840"/>
    </source>
</evidence>
<dbReference type="Pfam" id="PF02223">
    <property type="entry name" value="Thymidylate_kin"/>
    <property type="match status" value="1"/>
</dbReference>
<dbReference type="OMA" id="ANRWECA"/>
<evidence type="ECO:0000256" key="3">
    <source>
        <dbReference type="ARBA" id="ARBA00012980"/>
    </source>
</evidence>
<dbReference type="AlphaFoldDB" id="D3B3D8"/>
<name>D3B3D8_HETP5</name>
<keyword evidence="6" id="KW-0545">Nucleotide biosynthesis</keyword>
<dbReference type="InterPro" id="IPR018095">
    <property type="entry name" value="Thymidylate_kin_CS"/>
</dbReference>
<dbReference type="InterPro" id="IPR018094">
    <property type="entry name" value="Thymidylate_kinase"/>
</dbReference>
<dbReference type="EMBL" id="ADBJ01000010">
    <property type="protein sequence ID" value="EFA83836.1"/>
    <property type="molecule type" value="Genomic_DNA"/>
</dbReference>
<dbReference type="GO" id="GO:0005524">
    <property type="term" value="F:ATP binding"/>
    <property type="evidence" value="ECO:0007669"/>
    <property type="project" value="UniProtKB-KW"/>
</dbReference>
<dbReference type="Proteomes" id="UP000001396">
    <property type="component" value="Unassembled WGS sequence"/>
</dbReference>
<evidence type="ECO:0000313" key="11">
    <source>
        <dbReference type="EMBL" id="EFA83836.1"/>
    </source>
</evidence>
<accession>D3B3D8</accession>
<dbReference type="InterPro" id="IPR027417">
    <property type="entry name" value="P-loop_NTPase"/>
</dbReference>
<keyword evidence="8 11" id="KW-0418">Kinase</keyword>
<evidence type="ECO:0000256" key="6">
    <source>
        <dbReference type="ARBA" id="ARBA00022727"/>
    </source>
</evidence>
<comment type="similarity">
    <text evidence="2">Belongs to the thymidylate kinase family.</text>
</comment>
<keyword evidence="5" id="KW-0808">Transferase</keyword>
<dbReference type="GO" id="GO:0006227">
    <property type="term" value="P:dUDP biosynthetic process"/>
    <property type="evidence" value="ECO:0007669"/>
    <property type="project" value="TreeGrafter"/>
</dbReference>
<dbReference type="PROSITE" id="PS01331">
    <property type="entry name" value="THYMIDYLATE_KINASE"/>
    <property type="match status" value="1"/>
</dbReference>
<keyword evidence="7" id="KW-0547">Nucleotide-binding</keyword>
<dbReference type="PANTHER" id="PTHR10344">
    <property type="entry name" value="THYMIDYLATE KINASE"/>
    <property type="match status" value="1"/>
</dbReference>
<dbReference type="FunFam" id="3.40.50.300:FF:000679">
    <property type="entry name" value="Thymidylate kinase"/>
    <property type="match status" value="1"/>
</dbReference>
<dbReference type="CDD" id="cd01672">
    <property type="entry name" value="TMPK"/>
    <property type="match status" value="1"/>
</dbReference>
<dbReference type="PANTHER" id="PTHR10344:SF1">
    <property type="entry name" value="THYMIDYLATE KINASE"/>
    <property type="match status" value="1"/>
</dbReference>
<evidence type="ECO:0000256" key="7">
    <source>
        <dbReference type="ARBA" id="ARBA00022741"/>
    </source>
</evidence>
<keyword evidence="12" id="KW-1185">Reference proteome</keyword>
<feature type="domain" description="Thymidylate kinase-like" evidence="10">
    <location>
        <begin position="21"/>
        <end position="199"/>
    </location>
</feature>
<reference evidence="11 12" key="1">
    <citation type="journal article" date="2011" name="Genome Res.">
        <title>Phylogeny-wide analysis of social amoeba genomes highlights ancient origins for complex intercellular communication.</title>
        <authorList>
            <person name="Heidel A.J."/>
            <person name="Lawal H.M."/>
            <person name="Felder M."/>
            <person name="Schilde C."/>
            <person name="Helps N.R."/>
            <person name="Tunggal B."/>
            <person name="Rivero F."/>
            <person name="John U."/>
            <person name="Schleicher M."/>
            <person name="Eichinger L."/>
            <person name="Platzer M."/>
            <person name="Noegel A.A."/>
            <person name="Schaap P."/>
            <person name="Gloeckner G."/>
        </authorList>
    </citation>
    <scope>NUCLEOTIDE SEQUENCE [LARGE SCALE GENOMIC DNA]</scope>
    <source>
        <strain evidence="12">ATCC 26659 / Pp 5 / PN500</strain>
    </source>
</reference>
<dbReference type="EC" id="2.7.4.9" evidence="3"/>
<dbReference type="GO" id="GO:0004798">
    <property type="term" value="F:dTMP kinase activity"/>
    <property type="evidence" value="ECO:0007669"/>
    <property type="project" value="UniProtKB-EC"/>
</dbReference>
<dbReference type="GO" id="GO:0005739">
    <property type="term" value="C:mitochondrion"/>
    <property type="evidence" value="ECO:0007669"/>
    <property type="project" value="TreeGrafter"/>
</dbReference>
<comment type="pathway">
    <text evidence="1">Pyrimidine metabolism; dTTP biosynthesis.</text>
</comment>
<dbReference type="InParanoid" id="D3B3D8"/>
<dbReference type="GeneID" id="31358427"/>
<evidence type="ECO:0000256" key="2">
    <source>
        <dbReference type="ARBA" id="ARBA00009776"/>
    </source>
</evidence>
<dbReference type="GO" id="GO:0005634">
    <property type="term" value="C:nucleus"/>
    <property type="evidence" value="ECO:0007669"/>
    <property type="project" value="TreeGrafter"/>
</dbReference>
<keyword evidence="9" id="KW-0067">ATP-binding</keyword>
<dbReference type="GO" id="GO:0005829">
    <property type="term" value="C:cytosol"/>
    <property type="evidence" value="ECO:0007669"/>
    <property type="project" value="TreeGrafter"/>
</dbReference>
<gene>
    <name evidence="11" type="primary">dtymk</name>
    <name evidence="11" type="ORF">PPL_02904</name>
</gene>
<evidence type="ECO:0000313" key="12">
    <source>
        <dbReference type="Proteomes" id="UP000001396"/>
    </source>
</evidence>
<comment type="caution">
    <text evidence="11">The sequence shown here is derived from an EMBL/GenBank/DDBJ whole genome shotgun (WGS) entry which is preliminary data.</text>
</comment>
<sequence>MDSEHKTTETTEMKRGIFILFEGADRVGKSTQVQSLFGHLSTTLGLPTKQLRFPDRTTQTGTIINSYLQNSTQLDDRALHLLFSANRWESKDTLLKHLNEGNSLVVDRYSYSGVAYSAAKGIDFDWCFGCEKGLPAPDLIFYLKMDTEDATKRGDYGNERYEKVDFQKKIKEVYESKLVNSSWNVINANRPIEEVSKEINEIVDRSIKNGIQNKPIQCI</sequence>
<evidence type="ECO:0000259" key="10">
    <source>
        <dbReference type="Pfam" id="PF02223"/>
    </source>
</evidence>
<dbReference type="FunCoup" id="D3B3D8">
    <property type="interactions" value="313"/>
</dbReference>
<organism evidence="11 12">
    <name type="scientific">Heterostelium pallidum (strain ATCC 26659 / Pp 5 / PN500)</name>
    <name type="common">Cellular slime mold</name>
    <name type="synonym">Polysphondylium pallidum</name>
    <dbReference type="NCBI Taxonomy" id="670386"/>
    <lineage>
        <taxon>Eukaryota</taxon>
        <taxon>Amoebozoa</taxon>
        <taxon>Evosea</taxon>
        <taxon>Eumycetozoa</taxon>
        <taxon>Dictyostelia</taxon>
        <taxon>Acytosteliales</taxon>
        <taxon>Acytosteliaceae</taxon>
        <taxon>Heterostelium</taxon>
    </lineage>
</organism>
<dbReference type="GO" id="GO:0006233">
    <property type="term" value="P:dTDP biosynthetic process"/>
    <property type="evidence" value="ECO:0007669"/>
    <property type="project" value="InterPro"/>
</dbReference>
<evidence type="ECO:0000256" key="4">
    <source>
        <dbReference type="ARBA" id="ARBA00017144"/>
    </source>
</evidence>
<dbReference type="NCBIfam" id="TIGR00041">
    <property type="entry name" value="DTMP_kinase"/>
    <property type="match status" value="1"/>
</dbReference>
<dbReference type="RefSeq" id="XP_020435953.1">
    <property type="nucleotide sequence ID" value="XM_020573881.1"/>
</dbReference>
<dbReference type="SUPFAM" id="SSF52540">
    <property type="entry name" value="P-loop containing nucleoside triphosphate hydrolases"/>
    <property type="match status" value="1"/>
</dbReference>
<dbReference type="Gene3D" id="3.40.50.300">
    <property type="entry name" value="P-loop containing nucleotide triphosphate hydrolases"/>
    <property type="match status" value="1"/>
</dbReference>
<proteinExistence type="inferred from homology"/>
<evidence type="ECO:0000256" key="5">
    <source>
        <dbReference type="ARBA" id="ARBA00022679"/>
    </source>
</evidence>